<accession>A0A8T9SY20</accession>
<evidence type="ECO:0000313" key="1">
    <source>
        <dbReference type="EMBL" id="UOR07142.1"/>
    </source>
</evidence>
<proteinExistence type="predicted"/>
<dbReference type="AlphaFoldDB" id="A0A8T9SY20"/>
<reference evidence="1 2" key="1">
    <citation type="submission" date="2022-04" db="EMBL/GenBank/DDBJ databases">
        <title>Hymenobacter sp. isolated from the air.</title>
        <authorList>
            <person name="Won M."/>
            <person name="Lee C.-M."/>
            <person name="Woen H.-Y."/>
            <person name="Kwon S.-W."/>
        </authorList>
    </citation>
    <scope>NUCLEOTIDE SEQUENCE [LARGE SCALE GENOMIC DNA]</scope>
    <source>
        <strain evidence="2">5413 J-13</strain>
    </source>
</reference>
<organism evidence="1 2">
    <name type="scientific">Hymenobacter aerilatus</name>
    <dbReference type="NCBI Taxonomy" id="2932251"/>
    <lineage>
        <taxon>Bacteria</taxon>
        <taxon>Pseudomonadati</taxon>
        <taxon>Bacteroidota</taxon>
        <taxon>Cytophagia</taxon>
        <taxon>Cytophagales</taxon>
        <taxon>Hymenobacteraceae</taxon>
        <taxon>Hymenobacter</taxon>
    </lineage>
</organism>
<name>A0A8T9SY20_9BACT</name>
<dbReference type="Proteomes" id="UP000829925">
    <property type="component" value="Chromosome"/>
</dbReference>
<dbReference type="EMBL" id="CP095053">
    <property type="protein sequence ID" value="UOR07142.1"/>
    <property type="molecule type" value="Genomic_DNA"/>
</dbReference>
<keyword evidence="2" id="KW-1185">Reference proteome</keyword>
<dbReference type="KEGG" id="haei:MUN82_08600"/>
<evidence type="ECO:0000313" key="2">
    <source>
        <dbReference type="Proteomes" id="UP000829925"/>
    </source>
</evidence>
<sequence>MRSYTVKKGKHDDGSFNWPWCGKASIGRSVIFTPSCEYESQAYNADDVNKLFGISFGFSGPHKNSARFGWRWSKSAQCIELLAYVYVNGQRNWDKQMRFPVVAQVKIGQRVDCRINYHTEFAAPCFSFTVREHETNKVIAAKFEDAPGKLPSYGLTHGLYFGGALVSPHDITVEMEAL</sequence>
<protein>
    <submittedName>
        <fullName evidence="1">Uncharacterized protein</fullName>
    </submittedName>
</protein>
<dbReference type="RefSeq" id="WP_245096670.1">
    <property type="nucleotide sequence ID" value="NZ_CP095053.1"/>
</dbReference>
<gene>
    <name evidence="1" type="ORF">MUN82_08600</name>
</gene>